<dbReference type="InterPro" id="IPR022170">
    <property type="entry name" value="MUL1-like"/>
</dbReference>
<keyword evidence="8" id="KW-0833">Ubl conjugation pathway</keyword>
<protein>
    <recommendedName>
        <fullName evidence="3">RING-type E3 ubiquitin transferase</fullName>
        <ecNumber evidence="3">2.3.2.27</ecNumber>
    </recommendedName>
</protein>
<dbReference type="OrthoDB" id="66726at2759"/>
<keyword evidence="9" id="KW-0862">Zinc</keyword>
<dbReference type="InterPro" id="IPR051652">
    <property type="entry name" value="MDM2_MDM4_MUL1"/>
</dbReference>
<comment type="subcellular location">
    <subcellularLocation>
        <location evidence="2">Membrane</location>
        <topology evidence="2">Multi-pass membrane protein</topology>
    </subcellularLocation>
</comment>
<organism evidence="14 15">
    <name type="scientific">Danionella cerebrum</name>
    <dbReference type="NCBI Taxonomy" id="2873325"/>
    <lineage>
        <taxon>Eukaryota</taxon>
        <taxon>Metazoa</taxon>
        <taxon>Chordata</taxon>
        <taxon>Craniata</taxon>
        <taxon>Vertebrata</taxon>
        <taxon>Euteleostomi</taxon>
        <taxon>Actinopterygii</taxon>
        <taxon>Neopterygii</taxon>
        <taxon>Teleostei</taxon>
        <taxon>Ostariophysi</taxon>
        <taxon>Cypriniformes</taxon>
        <taxon>Danionidae</taxon>
        <taxon>Danioninae</taxon>
        <taxon>Danionella</taxon>
    </lineage>
</organism>
<evidence type="ECO:0000256" key="4">
    <source>
        <dbReference type="ARBA" id="ARBA00022679"/>
    </source>
</evidence>
<evidence type="ECO:0000313" key="14">
    <source>
        <dbReference type="EMBL" id="TRY59744.1"/>
    </source>
</evidence>
<feature type="transmembrane region" description="Helical" evidence="12">
    <location>
        <begin position="6"/>
        <end position="28"/>
    </location>
</feature>
<evidence type="ECO:0000256" key="3">
    <source>
        <dbReference type="ARBA" id="ARBA00012483"/>
    </source>
</evidence>
<dbReference type="PANTHER" id="PTHR12183">
    <property type="entry name" value="MITOCHONDRIAL UBIQUITIN LIGASE ACTIVATOR OF NFKB 1"/>
    <property type="match status" value="1"/>
</dbReference>
<evidence type="ECO:0000256" key="1">
    <source>
        <dbReference type="ARBA" id="ARBA00000900"/>
    </source>
</evidence>
<dbReference type="GO" id="GO:0061630">
    <property type="term" value="F:ubiquitin protein ligase activity"/>
    <property type="evidence" value="ECO:0007669"/>
    <property type="project" value="UniProtKB-EC"/>
</dbReference>
<comment type="caution">
    <text evidence="14">The sequence shown here is derived from an EMBL/GenBank/DDBJ whole genome shotgun (WGS) entry which is preliminary data.</text>
</comment>
<dbReference type="PANTHER" id="PTHR12183:SF36">
    <property type="entry name" value="RING-TYPE E3 UBIQUITIN TRANSFERASE"/>
    <property type="match status" value="1"/>
</dbReference>
<proteinExistence type="predicted"/>
<keyword evidence="6" id="KW-0479">Metal-binding</keyword>
<evidence type="ECO:0000256" key="12">
    <source>
        <dbReference type="SAM" id="Phobius"/>
    </source>
</evidence>
<evidence type="ECO:0000313" key="15">
    <source>
        <dbReference type="Proteomes" id="UP000316079"/>
    </source>
</evidence>
<dbReference type="EC" id="2.3.2.27" evidence="3"/>
<sequence length="289" mass="32271">MSDSLFHPIAVVCAGSCVAFSAVFYKLYSEKKIEIQKLKELEVQLELLLLSMLLRVLKSTTTRRLHYAAVEGLVQAVGEPISSQFVPRCNGVIQKITLHEHWKHWNPLLNDVCVRVDSPLEASGDYLQRVHRRTRNASEGLVGSVLGELSGQRPVAQEECEEMLRVGETLTGFGEVVLEGETIRLKPPVDGRAYVLMPGDHRSFIQRHEASAGMWKGLSVLFGMAGVTLIAGLVHRGVRNIVVITKELIFILFLLFIWVMEGQNSACSKSDVWTHHHLQAEPVSLVKEL</sequence>
<keyword evidence="7" id="KW-0863">Zinc-finger</keyword>
<dbReference type="Pfam" id="PF12483">
    <property type="entry name" value="GIDE"/>
    <property type="match status" value="1"/>
</dbReference>
<keyword evidence="4" id="KW-0808">Transferase</keyword>
<feature type="transmembrane region" description="Helical" evidence="12">
    <location>
        <begin position="241"/>
        <end position="260"/>
    </location>
</feature>
<dbReference type="EMBL" id="SRMA01027106">
    <property type="protein sequence ID" value="TRY59744.1"/>
    <property type="molecule type" value="Genomic_DNA"/>
</dbReference>
<feature type="transmembrane region" description="Helical" evidence="12">
    <location>
        <begin position="217"/>
        <end position="235"/>
    </location>
</feature>
<dbReference type="GO" id="GO:0016020">
    <property type="term" value="C:membrane"/>
    <property type="evidence" value="ECO:0007669"/>
    <property type="project" value="UniProtKB-SubCell"/>
</dbReference>
<evidence type="ECO:0000256" key="7">
    <source>
        <dbReference type="ARBA" id="ARBA00022771"/>
    </source>
</evidence>
<feature type="domain" description="E3 Ubiquitin ligase MUL1-like" evidence="13">
    <location>
        <begin position="104"/>
        <end position="228"/>
    </location>
</feature>
<evidence type="ECO:0000256" key="2">
    <source>
        <dbReference type="ARBA" id="ARBA00004141"/>
    </source>
</evidence>
<name>A0A553N2T1_9TELE</name>
<dbReference type="Proteomes" id="UP000316079">
    <property type="component" value="Unassembled WGS sequence"/>
</dbReference>
<accession>A0A553N2T1</accession>
<evidence type="ECO:0000256" key="5">
    <source>
        <dbReference type="ARBA" id="ARBA00022692"/>
    </source>
</evidence>
<dbReference type="STRING" id="623744.A0A553N2T1"/>
<keyword evidence="11 12" id="KW-0472">Membrane</keyword>
<reference evidence="14 15" key="1">
    <citation type="journal article" date="2019" name="Sci. Data">
        <title>Hybrid genome assembly and annotation of Danionella translucida.</title>
        <authorList>
            <person name="Kadobianskyi M."/>
            <person name="Schulze L."/>
            <person name="Schuelke M."/>
            <person name="Judkewitz B."/>
        </authorList>
    </citation>
    <scope>NUCLEOTIDE SEQUENCE [LARGE SCALE GENOMIC DNA]</scope>
    <source>
        <strain evidence="14 15">Bolton</strain>
    </source>
</reference>
<dbReference type="GO" id="GO:0016567">
    <property type="term" value="P:protein ubiquitination"/>
    <property type="evidence" value="ECO:0007669"/>
    <property type="project" value="InterPro"/>
</dbReference>
<evidence type="ECO:0000256" key="6">
    <source>
        <dbReference type="ARBA" id="ARBA00022723"/>
    </source>
</evidence>
<keyword evidence="15" id="KW-1185">Reference proteome</keyword>
<evidence type="ECO:0000256" key="9">
    <source>
        <dbReference type="ARBA" id="ARBA00022833"/>
    </source>
</evidence>
<dbReference type="GO" id="GO:0008270">
    <property type="term" value="F:zinc ion binding"/>
    <property type="evidence" value="ECO:0007669"/>
    <property type="project" value="UniProtKB-KW"/>
</dbReference>
<evidence type="ECO:0000256" key="11">
    <source>
        <dbReference type="ARBA" id="ARBA00023136"/>
    </source>
</evidence>
<gene>
    <name evidence="14" type="ORF">DNTS_028408</name>
</gene>
<evidence type="ECO:0000256" key="8">
    <source>
        <dbReference type="ARBA" id="ARBA00022786"/>
    </source>
</evidence>
<dbReference type="AlphaFoldDB" id="A0A553N2T1"/>
<comment type="catalytic activity">
    <reaction evidence="1">
        <text>S-ubiquitinyl-[E2 ubiquitin-conjugating enzyme]-L-cysteine + [acceptor protein]-L-lysine = [E2 ubiquitin-conjugating enzyme]-L-cysteine + N(6)-ubiquitinyl-[acceptor protein]-L-lysine.</text>
        <dbReference type="EC" id="2.3.2.27"/>
    </reaction>
</comment>
<evidence type="ECO:0000259" key="13">
    <source>
        <dbReference type="Pfam" id="PF12483"/>
    </source>
</evidence>
<evidence type="ECO:0000256" key="10">
    <source>
        <dbReference type="ARBA" id="ARBA00022989"/>
    </source>
</evidence>
<keyword evidence="5 12" id="KW-0812">Transmembrane</keyword>
<keyword evidence="10 12" id="KW-1133">Transmembrane helix</keyword>